<name>A0ABM7TDQ2_9CLOT</name>
<protein>
    <submittedName>
        <fullName evidence="1">Uncharacterized protein</fullName>
    </submittedName>
</protein>
<dbReference type="Proteomes" id="UP000824633">
    <property type="component" value="Chromosome"/>
</dbReference>
<organism evidence="1 2">
    <name type="scientific">Clostridium gelidum</name>
    <dbReference type="NCBI Taxonomy" id="704125"/>
    <lineage>
        <taxon>Bacteria</taxon>
        <taxon>Bacillati</taxon>
        <taxon>Bacillota</taxon>
        <taxon>Clostridia</taxon>
        <taxon>Eubacteriales</taxon>
        <taxon>Clostridiaceae</taxon>
        <taxon>Clostridium</taxon>
    </lineage>
</organism>
<proteinExistence type="predicted"/>
<evidence type="ECO:0000313" key="2">
    <source>
        <dbReference type="Proteomes" id="UP000824633"/>
    </source>
</evidence>
<dbReference type="EMBL" id="AP024849">
    <property type="protein sequence ID" value="BCZ49176.1"/>
    <property type="molecule type" value="Genomic_DNA"/>
</dbReference>
<accession>A0ABM7TDQ2</accession>
<reference evidence="2" key="1">
    <citation type="submission" date="2021-07" db="EMBL/GenBank/DDBJ databases">
        <title>Complete genome sequencing of a Clostridium isolate.</title>
        <authorList>
            <person name="Ueki A."/>
            <person name="Tonouchi A."/>
        </authorList>
    </citation>
    <scope>NUCLEOTIDE SEQUENCE [LARGE SCALE GENOMIC DNA]</scope>
    <source>
        <strain evidence="2">C5S11</strain>
    </source>
</reference>
<sequence length="150" mass="17541">MNYSDLMNLENIYLNNLEEPQENFLRLTFIKSKTNVISESINIGDKVIKNVHSIDYDYTIPLIQIDFESYIGYSILNESFTSMDHYEEFEGKAFRIYRKSRYLDFIKVGTFASEDYPGTFKHYGIVCLNHIIDIVSVSEPVIKEIQISEP</sequence>
<evidence type="ECO:0000313" key="1">
    <source>
        <dbReference type="EMBL" id="BCZ49176.1"/>
    </source>
</evidence>
<gene>
    <name evidence="1" type="ORF">psyc5s11_52430</name>
</gene>
<keyword evidence="2" id="KW-1185">Reference proteome</keyword>